<evidence type="ECO:0000313" key="2">
    <source>
        <dbReference type="Proteomes" id="UP001320609"/>
    </source>
</evidence>
<name>A0ABS9SCK4_9GAMM</name>
<dbReference type="EMBL" id="JAKVTW010000025">
    <property type="protein sequence ID" value="MCH4813835.1"/>
    <property type="molecule type" value="Genomic_DNA"/>
</dbReference>
<organism evidence="1 2">
    <name type="scientific">Vreelandella neptunia</name>
    <dbReference type="NCBI Taxonomy" id="115551"/>
    <lineage>
        <taxon>Bacteria</taxon>
        <taxon>Pseudomonadati</taxon>
        <taxon>Pseudomonadota</taxon>
        <taxon>Gammaproteobacteria</taxon>
        <taxon>Oceanospirillales</taxon>
        <taxon>Halomonadaceae</taxon>
        <taxon>Vreelandella</taxon>
    </lineage>
</organism>
<protein>
    <recommendedName>
        <fullName evidence="3">Polymerase nucleotidyl transferase domain-containing protein</fullName>
    </recommendedName>
</protein>
<evidence type="ECO:0008006" key="3">
    <source>
        <dbReference type="Google" id="ProtNLM"/>
    </source>
</evidence>
<proteinExistence type="predicted"/>
<sequence length="340" mass="39338">MRLTELDSLHLLDGSVKLPVQFILDNAYLTEGDAAFVGGSLIEGLGNRHSDVDVHVLVRETLTASMIRPQNHYRILSRDRTLVDGELPAQDVFLIHTVIPGTQIKIDIEYRTFAEVEQLVSTVEEIFSYATRSLILLTKTLPVREMAFLHRMFNCADIQNTEYLDELRERIGIARFLYLMYRWKASDFSVLLDILGAWENNELIRCADLARENMVTQFHAYCHLCGNTNYHRKWIIPYARKLKVEKTILSRFESLLLTGSFLTENELKEFILHTFDFCDDLFRAGVPLIESQEEYPSGEAALRLLDAHVKEEAGEYSDMEVIYRKKAYSINGLSIREWFK</sequence>
<evidence type="ECO:0000313" key="1">
    <source>
        <dbReference type="EMBL" id="MCH4813835.1"/>
    </source>
</evidence>
<gene>
    <name evidence="1" type="ORF">MLE19_21155</name>
</gene>
<accession>A0ABS9SCK4</accession>
<dbReference type="Proteomes" id="UP001320609">
    <property type="component" value="Unassembled WGS sequence"/>
</dbReference>
<keyword evidence="2" id="KW-1185">Reference proteome</keyword>
<dbReference type="RefSeq" id="WP_240720294.1">
    <property type="nucleotide sequence ID" value="NZ_JAKVTW010000025.1"/>
</dbReference>
<comment type="caution">
    <text evidence="1">The sequence shown here is derived from an EMBL/GenBank/DDBJ whole genome shotgun (WGS) entry which is preliminary data.</text>
</comment>
<reference evidence="1 2" key="1">
    <citation type="submission" date="2022-03" db="EMBL/GenBank/DDBJ databases">
        <title>Genomic signatures underlying metal tolerance in selected Arctic bacterial isolates.</title>
        <authorList>
            <person name="Thomas F.A."/>
            <person name="Venkatachalam S."/>
            <person name="Krishnan K.P."/>
        </authorList>
    </citation>
    <scope>NUCLEOTIDE SEQUENCE [LARGE SCALE GENOMIC DNA]</scope>
    <source>
        <strain evidence="1 2">HM116</strain>
    </source>
</reference>